<dbReference type="CDD" id="cd01448">
    <property type="entry name" value="TST_Repeat_1"/>
    <property type="match status" value="1"/>
</dbReference>
<feature type="domain" description="Rhodanese" evidence="3">
    <location>
        <begin position="185"/>
        <end position="291"/>
    </location>
</feature>
<dbReference type="InterPro" id="IPR045078">
    <property type="entry name" value="TST/MPST-like"/>
</dbReference>
<dbReference type="InterPro" id="IPR001763">
    <property type="entry name" value="Rhodanese-like_dom"/>
</dbReference>
<keyword evidence="5" id="KW-1185">Reference proteome</keyword>
<keyword evidence="4" id="KW-0670">Pyruvate</keyword>
<keyword evidence="1 4" id="KW-0808">Transferase</keyword>
<dbReference type="GO" id="GO:0004792">
    <property type="term" value="F:thiosulfate-cyanide sulfurtransferase activity"/>
    <property type="evidence" value="ECO:0007669"/>
    <property type="project" value="UniProtKB-EC"/>
</dbReference>
<keyword evidence="2" id="KW-0677">Repeat</keyword>
<proteinExistence type="predicted"/>
<dbReference type="PANTHER" id="PTHR11364:SF27">
    <property type="entry name" value="SULFURTRANSFERASE"/>
    <property type="match status" value="1"/>
</dbReference>
<dbReference type="CDD" id="cd01449">
    <property type="entry name" value="TST_Repeat_2"/>
    <property type="match status" value="1"/>
</dbReference>
<dbReference type="EMBL" id="JACIGE010000003">
    <property type="protein sequence ID" value="MBB4246754.1"/>
    <property type="molecule type" value="Genomic_DNA"/>
</dbReference>
<dbReference type="EC" id="2.8.1.1" evidence="4"/>
<name>A0A840FY48_RHOTE</name>
<dbReference type="InterPro" id="IPR036873">
    <property type="entry name" value="Rhodanese-like_dom_sf"/>
</dbReference>
<feature type="domain" description="Rhodanese" evidence="3">
    <location>
        <begin position="31"/>
        <end position="150"/>
    </location>
</feature>
<evidence type="ECO:0000256" key="1">
    <source>
        <dbReference type="ARBA" id="ARBA00022679"/>
    </source>
</evidence>
<dbReference type="Proteomes" id="UP000587070">
    <property type="component" value="Unassembled WGS sequence"/>
</dbReference>
<evidence type="ECO:0000256" key="2">
    <source>
        <dbReference type="ARBA" id="ARBA00022737"/>
    </source>
</evidence>
<comment type="caution">
    <text evidence="4">The sequence shown here is derived from an EMBL/GenBank/DDBJ whole genome shotgun (WGS) entry which is preliminary data.</text>
</comment>
<dbReference type="SUPFAM" id="SSF52821">
    <property type="entry name" value="Rhodanese/Cell cycle control phosphatase"/>
    <property type="match status" value="2"/>
</dbReference>
<dbReference type="Pfam" id="PF00581">
    <property type="entry name" value="Rhodanese"/>
    <property type="match status" value="2"/>
</dbReference>
<dbReference type="PROSITE" id="PS00380">
    <property type="entry name" value="RHODANESE_1"/>
    <property type="match status" value="1"/>
</dbReference>
<evidence type="ECO:0000313" key="4">
    <source>
        <dbReference type="EMBL" id="MBB4246754.1"/>
    </source>
</evidence>
<dbReference type="EC" id="2.8.1.2" evidence="4"/>
<protein>
    <submittedName>
        <fullName evidence="4">Thiosulfate/3-mercaptopyruvate sulfurtransferase</fullName>
        <ecNumber evidence="4">2.8.1.1</ecNumber>
        <ecNumber evidence="4">2.8.1.2</ecNumber>
    </submittedName>
</protein>
<dbReference type="AlphaFoldDB" id="A0A840FY48"/>
<accession>A0A840FY48</accession>
<organism evidence="4 5">
    <name type="scientific">Rhodocyclus tenuis</name>
    <name type="common">Rhodospirillum tenue</name>
    <dbReference type="NCBI Taxonomy" id="1066"/>
    <lineage>
        <taxon>Bacteria</taxon>
        <taxon>Pseudomonadati</taxon>
        <taxon>Pseudomonadota</taxon>
        <taxon>Betaproteobacteria</taxon>
        <taxon>Rhodocyclales</taxon>
        <taxon>Rhodocyclaceae</taxon>
        <taxon>Rhodocyclus</taxon>
    </lineage>
</organism>
<evidence type="ECO:0000259" key="3">
    <source>
        <dbReference type="PROSITE" id="PS50206"/>
    </source>
</evidence>
<reference evidence="4 5" key="1">
    <citation type="submission" date="2020-08" db="EMBL/GenBank/DDBJ databases">
        <title>Genome sequencing of Purple Non-Sulfur Bacteria from various extreme environments.</title>
        <authorList>
            <person name="Mayer M."/>
        </authorList>
    </citation>
    <scope>NUCLEOTIDE SEQUENCE [LARGE SCALE GENOMIC DNA]</scope>
    <source>
        <strain evidence="4 5">2761</strain>
    </source>
</reference>
<dbReference type="SMART" id="SM00450">
    <property type="entry name" value="RHOD"/>
    <property type="match status" value="2"/>
</dbReference>
<dbReference type="RefSeq" id="WP_228273629.1">
    <property type="nucleotide sequence ID" value="NZ_JACIGE010000003.1"/>
</dbReference>
<evidence type="ECO:0000313" key="5">
    <source>
        <dbReference type="Proteomes" id="UP000587070"/>
    </source>
</evidence>
<dbReference type="Gene3D" id="3.40.250.10">
    <property type="entry name" value="Rhodanese-like domain"/>
    <property type="match status" value="2"/>
</dbReference>
<gene>
    <name evidence="4" type="ORF">GGD90_001117</name>
</gene>
<dbReference type="PANTHER" id="PTHR11364">
    <property type="entry name" value="THIOSULFATE SULFERTANSFERASE"/>
    <property type="match status" value="1"/>
</dbReference>
<dbReference type="PROSITE" id="PS50206">
    <property type="entry name" value="RHODANESE_3"/>
    <property type="match status" value="2"/>
</dbReference>
<dbReference type="GO" id="GO:0016784">
    <property type="term" value="F:3-mercaptopyruvate sulfurtransferase activity"/>
    <property type="evidence" value="ECO:0007669"/>
    <property type="project" value="UniProtKB-EC"/>
</dbReference>
<dbReference type="InterPro" id="IPR001307">
    <property type="entry name" value="Thiosulphate_STrfase_CS"/>
</dbReference>
<sequence length="304" mass="32528">MSDTVPGIGERAAAPVFTTLVDAATLAAHLGDPDWKIVDCRHRLHDTGYGERAYAESHLPGAVFLHLDRDLSAPMNGRNGRHPLPDPALLAQRLAAAGLLGERTQVVAYDDAGGMFAARLWWLLRWLGHAQVAVLDGGVDAWRGEGRPFSCVAPLAADAAVPPLPAPEMLHSALVDAATIEAGLERGELCLIDARSPERFRGENETLDPFGGHIPGARNRFFGNNLDAEGRFRPAAELRADFLTVLDGVPPERAVMYCGSGVTACHNLLALEIAGLSGPRLYPGSWSEWCTPGEDGQPQRPLAS</sequence>